<keyword evidence="2 5" id="KW-0560">Oxidoreductase</keyword>
<dbReference type="InterPro" id="IPR051674">
    <property type="entry name" value="Malate_Decarboxylase"/>
</dbReference>
<feature type="domain" description="Malic enzyme N-terminal" evidence="4">
    <location>
        <begin position="21"/>
        <end position="158"/>
    </location>
</feature>
<dbReference type="InterPro" id="IPR045213">
    <property type="entry name" value="Malic_NAD-bd_bact_type"/>
</dbReference>
<evidence type="ECO:0000256" key="2">
    <source>
        <dbReference type="ARBA" id="ARBA00023002"/>
    </source>
</evidence>
<dbReference type="EC" id="1.1.1.38" evidence="5"/>
<dbReference type="InterPro" id="IPR046346">
    <property type="entry name" value="Aminoacid_DH-like_N_sf"/>
</dbReference>
<dbReference type="HOGENOM" id="CLU_034446_2_1_2"/>
<dbReference type="BioCyc" id="IAGG583356:GHAH-1588-MONOMER"/>
<gene>
    <name evidence="5" type="ordered locus">Igag_1596</name>
</gene>
<dbReference type="GO" id="GO:0004470">
    <property type="term" value="F:malic enzyme activity"/>
    <property type="evidence" value="ECO:0007669"/>
    <property type="project" value="InterPro"/>
</dbReference>
<dbReference type="SUPFAM" id="SSF51735">
    <property type="entry name" value="NAD(P)-binding Rossmann-fold domains"/>
    <property type="match status" value="1"/>
</dbReference>
<proteinExistence type="inferred from homology"/>
<reference evidence="5 6" key="1">
    <citation type="journal article" date="2010" name="Stand. Genomic Sci.">
        <title>Complete genome sequence of Ignisphaera aggregans type strain (AQ1.S1).</title>
        <authorList>
            <person name="Goker M."/>
            <person name="Held B."/>
            <person name="Lapidus A."/>
            <person name="Nolan M."/>
            <person name="Spring S."/>
            <person name="Yasawong M."/>
            <person name="Lucas S."/>
            <person name="Glavina Del Rio T."/>
            <person name="Tice H."/>
            <person name="Cheng J.F."/>
            <person name="Goodwin L."/>
            <person name="Tapia R."/>
            <person name="Pitluck S."/>
            <person name="Liolios K."/>
            <person name="Ivanova N."/>
            <person name="Mavromatis K."/>
            <person name="Mikhailova N."/>
            <person name="Pati A."/>
            <person name="Chen A."/>
            <person name="Palaniappan K."/>
            <person name="Brambilla E."/>
            <person name="Land M."/>
            <person name="Hauser L."/>
            <person name="Chang Y.J."/>
            <person name="Jeffries C.D."/>
            <person name="Brettin T."/>
            <person name="Detter J.C."/>
            <person name="Han C."/>
            <person name="Rohde M."/>
            <person name="Sikorski J."/>
            <person name="Woyke T."/>
            <person name="Bristow J."/>
            <person name="Eisen J.A."/>
            <person name="Markowitz V."/>
            <person name="Hugenholtz P."/>
            <person name="Kyrpides N.C."/>
            <person name="Klenk H.P."/>
        </authorList>
    </citation>
    <scope>NUCLEOTIDE SEQUENCE [LARGE SCALE GENOMIC DNA]</scope>
    <source>
        <strain evidence="6">DSM 17230 / JCM 13409 / AQ1.S1</strain>
    </source>
</reference>
<sequence>MSMALDDKLNAKALSMHKLYRGKIEVVPKVPIENINDFSIWYTPGVAATSKAIYDAIMMGEDISCEYTNRCNTALVVSDGSRVLGLGNIGPLAALPVMEGKALLFKYLGGVDAIPLVINERDPDRFISIVKSLEYSFGAINLEDIESPKCFYILERLQEILDIPVWHDDQQGTALVTIAALINALKIVGKNIRDVRIALIGAGAANIAIYRYLKIVGANPKNIIAVDTKGIIYPEREDMEHIKRYNPWKYQLAIETSPNVRGGIAEAMDGADVVIAMSRPGPGVIKKEWVSKMNRDAIVFACSNPIPEIWPWEVKGAGARIVATGRSDFPNQVNNSLGFPAVFRGILTVRARKMTDEMFIAAAYAIAKYTEETGLSEDRIIPSMEEQEMYVREAIAVAEKAMELGYARRKLSRNELEYEIREHIYRARKYMDIAIRSGLIKTF</sequence>
<dbReference type="Gene3D" id="3.40.50.720">
    <property type="entry name" value="NAD(P)-binding Rossmann-like Domain"/>
    <property type="match status" value="1"/>
</dbReference>
<feature type="domain" description="Malic enzyme NAD-binding" evidence="3">
    <location>
        <begin position="170"/>
        <end position="402"/>
    </location>
</feature>
<protein>
    <submittedName>
        <fullName evidence="5">Malate dehydrogenase (Oxaloacetate-decarboxylating)</fullName>
        <ecNumber evidence="5">1.1.1.38</ecNumber>
    </submittedName>
</protein>
<comment type="similarity">
    <text evidence="1">Belongs to the malic enzymes family.</text>
</comment>
<dbReference type="STRING" id="583356.Igag_1596"/>
<dbReference type="AlphaFoldDB" id="E0SRE4"/>
<evidence type="ECO:0000256" key="1">
    <source>
        <dbReference type="ARBA" id="ARBA00008785"/>
    </source>
</evidence>
<dbReference type="Pfam" id="PF03949">
    <property type="entry name" value="Malic_M"/>
    <property type="match status" value="1"/>
</dbReference>
<dbReference type="SUPFAM" id="SSF53223">
    <property type="entry name" value="Aminoacid dehydrogenase-like, N-terminal domain"/>
    <property type="match status" value="1"/>
</dbReference>
<dbReference type="InterPro" id="IPR012302">
    <property type="entry name" value="Malic_NAD-bd"/>
</dbReference>
<dbReference type="Pfam" id="PF00390">
    <property type="entry name" value="malic"/>
    <property type="match status" value="1"/>
</dbReference>
<dbReference type="InterPro" id="IPR001891">
    <property type="entry name" value="Malic_OxRdtase"/>
</dbReference>
<dbReference type="SMART" id="SM01274">
    <property type="entry name" value="malic"/>
    <property type="match status" value="1"/>
</dbReference>
<dbReference type="PIRSF" id="PIRSF000106">
    <property type="entry name" value="ME"/>
    <property type="match status" value="1"/>
</dbReference>
<organism evidence="5 6">
    <name type="scientific">Ignisphaera aggregans (strain DSM 17230 / JCM 13409 / AQ1.S1)</name>
    <dbReference type="NCBI Taxonomy" id="583356"/>
    <lineage>
        <taxon>Archaea</taxon>
        <taxon>Thermoproteota</taxon>
        <taxon>Thermoprotei</taxon>
        <taxon>Desulfurococcales</taxon>
        <taxon>Desulfurococcaceae</taxon>
        <taxon>Ignisphaera</taxon>
    </lineage>
</organism>
<dbReference type="Gene3D" id="3.40.50.10380">
    <property type="entry name" value="Malic enzyme, N-terminal domain"/>
    <property type="match status" value="1"/>
</dbReference>
<evidence type="ECO:0000259" key="4">
    <source>
        <dbReference type="SMART" id="SM01274"/>
    </source>
</evidence>
<dbReference type="InterPro" id="IPR036291">
    <property type="entry name" value="NAD(P)-bd_dom_sf"/>
</dbReference>
<evidence type="ECO:0000313" key="6">
    <source>
        <dbReference type="Proteomes" id="UP000001304"/>
    </source>
</evidence>
<dbReference type="KEGG" id="iag:Igag_1596"/>
<dbReference type="CDD" id="cd05311">
    <property type="entry name" value="NAD_bind_2_malic_enz"/>
    <property type="match status" value="1"/>
</dbReference>
<dbReference type="GO" id="GO:0051287">
    <property type="term" value="F:NAD binding"/>
    <property type="evidence" value="ECO:0007669"/>
    <property type="project" value="InterPro"/>
</dbReference>
<evidence type="ECO:0000259" key="3">
    <source>
        <dbReference type="SMART" id="SM00919"/>
    </source>
</evidence>
<dbReference type="InterPro" id="IPR037062">
    <property type="entry name" value="Malic_N_dom_sf"/>
</dbReference>
<dbReference type="SMART" id="SM00919">
    <property type="entry name" value="Malic_M"/>
    <property type="match status" value="1"/>
</dbReference>
<name>E0SRE4_IGNAA</name>
<keyword evidence="6" id="KW-1185">Reference proteome</keyword>
<dbReference type="Proteomes" id="UP000001304">
    <property type="component" value="Chromosome"/>
</dbReference>
<accession>E0SRE4</accession>
<dbReference type="PANTHER" id="PTHR43237">
    <property type="entry name" value="NADP-DEPENDENT MALIC ENZYME"/>
    <property type="match status" value="1"/>
</dbReference>
<dbReference type="GO" id="GO:0016616">
    <property type="term" value="F:oxidoreductase activity, acting on the CH-OH group of donors, NAD or NADP as acceptor"/>
    <property type="evidence" value="ECO:0007669"/>
    <property type="project" value="InterPro"/>
</dbReference>
<dbReference type="PANTHER" id="PTHR43237:SF4">
    <property type="entry name" value="NADP-DEPENDENT MALIC ENZYME"/>
    <property type="match status" value="1"/>
</dbReference>
<dbReference type="EMBL" id="CP002098">
    <property type="protein sequence ID" value="ADM28398.1"/>
    <property type="molecule type" value="Genomic_DNA"/>
</dbReference>
<evidence type="ECO:0000313" key="5">
    <source>
        <dbReference type="EMBL" id="ADM28398.1"/>
    </source>
</evidence>
<dbReference type="InterPro" id="IPR012301">
    <property type="entry name" value="Malic_N_dom"/>
</dbReference>